<dbReference type="SMART" id="SM00342">
    <property type="entry name" value="HTH_ARAC"/>
    <property type="match status" value="1"/>
</dbReference>
<dbReference type="InterPro" id="IPR018060">
    <property type="entry name" value="HTH_AraC"/>
</dbReference>
<sequence>MGDRVGIDDMIVQRQGKDAEYLSGSLWDSVVFVIPEVHLCEQIANLTQRDPQEVLSTHGVVHLDPHLASQIRKTSLAYLRAMRQLPSNSCDELLIGNLAQSAITLVAQGLASSHVANHSQATLQRRNELVRKAKDFAADRPDQPLWIRELCRELAVSERTLRHAFCNVTGMSPLDYLKIIRLNRVKRQLREAVVGDVLVKQLAIANGFTHLGQFSRDYKQFFGELPSHTLNRQ</sequence>
<evidence type="ECO:0000259" key="4">
    <source>
        <dbReference type="PROSITE" id="PS01124"/>
    </source>
</evidence>
<evidence type="ECO:0000256" key="1">
    <source>
        <dbReference type="ARBA" id="ARBA00023015"/>
    </source>
</evidence>
<organism evidence="5 6">
    <name type="scientific">Thalassoglobus neptunius</name>
    <dbReference type="NCBI Taxonomy" id="1938619"/>
    <lineage>
        <taxon>Bacteria</taxon>
        <taxon>Pseudomonadati</taxon>
        <taxon>Planctomycetota</taxon>
        <taxon>Planctomycetia</taxon>
        <taxon>Planctomycetales</taxon>
        <taxon>Planctomycetaceae</taxon>
        <taxon>Thalassoglobus</taxon>
    </lineage>
</organism>
<keyword evidence="2" id="KW-0238">DNA-binding</keyword>
<dbReference type="InterPro" id="IPR018062">
    <property type="entry name" value="HTH_AraC-typ_CS"/>
</dbReference>
<name>A0A5C5VUV8_9PLAN</name>
<dbReference type="Proteomes" id="UP000317243">
    <property type="component" value="Unassembled WGS sequence"/>
</dbReference>
<dbReference type="AlphaFoldDB" id="A0A5C5VUV8"/>
<dbReference type="GO" id="GO:0003700">
    <property type="term" value="F:DNA-binding transcription factor activity"/>
    <property type="evidence" value="ECO:0007669"/>
    <property type="project" value="InterPro"/>
</dbReference>
<evidence type="ECO:0000313" key="6">
    <source>
        <dbReference type="Proteomes" id="UP000317243"/>
    </source>
</evidence>
<evidence type="ECO:0000256" key="3">
    <source>
        <dbReference type="ARBA" id="ARBA00023163"/>
    </source>
</evidence>
<protein>
    <submittedName>
        <fullName evidence="5">Transcriptional regulator EutR</fullName>
    </submittedName>
</protein>
<evidence type="ECO:0000256" key="2">
    <source>
        <dbReference type="ARBA" id="ARBA00023125"/>
    </source>
</evidence>
<gene>
    <name evidence="5" type="ORF">KOR42_47200</name>
</gene>
<dbReference type="RefSeq" id="WP_197441457.1">
    <property type="nucleotide sequence ID" value="NZ_SIHI01000041.1"/>
</dbReference>
<proteinExistence type="predicted"/>
<dbReference type="InterPro" id="IPR050204">
    <property type="entry name" value="AraC_XylS_family_regulators"/>
</dbReference>
<reference evidence="5 6" key="1">
    <citation type="submission" date="2019-02" db="EMBL/GenBank/DDBJ databases">
        <title>Deep-cultivation of Planctomycetes and their phenomic and genomic characterization uncovers novel biology.</title>
        <authorList>
            <person name="Wiegand S."/>
            <person name="Jogler M."/>
            <person name="Boedeker C."/>
            <person name="Pinto D."/>
            <person name="Vollmers J."/>
            <person name="Rivas-Marin E."/>
            <person name="Kohn T."/>
            <person name="Peeters S.H."/>
            <person name="Heuer A."/>
            <person name="Rast P."/>
            <person name="Oberbeckmann S."/>
            <person name="Bunk B."/>
            <person name="Jeske O."/>
            <person name="Meyerdierks A."/>
            <person name="Storesund J.E."/>
            <person name="Kallscheuer N."/>
            <person name="Luecker S."/>
            <person name="Lage O.M."/>
            <person name="Pohl T."/>
            <person name="Merkel B.J."/>
            <person name="Hornburger P."/>
            <person name="Mueller R.-W."/>
            <person name="Bruemmer F."/>
            <person name="Labrenz M."/>
            <person name="Spormann A.M."/>
            <person name="Op Den Camp H."/>
            <person name="Overmann J."/>
            <person name="Amann R."/>
            <person name="Jetten M.S.M."/>
            <person name="Mascher T."/>
            <person name="Medema M.H."/>
            <person name="Devos D.P."/>
            <person name="Kaster A.-K."/>
            <person name="Ovreas L."/>
            <person name="Rohde M."/>
            <person name="Galperin M.Y."/>
            <person name="Jogler C."/>
        </authorList>
    </citation>
    <scope>NUCLEOTIDE SEQUENCE [LARGE SCALE GENOMIC DNA]</scope>
    <source>
        <strain evidence="5 6">KOR42</strain>
    </source>
</reference>
<keyword evidence="1" id="KW-0805">Transcription regulation</keyword>
<dbReference type="Gene3D" id="1.10.10.60">
    <property type="entry name" value="Homeodomain-like"/>
    <property type="match status" value="1"/>
</dbReference>
<accession>A0A5C5VUV8</accession>
<dbReference type="PROSITE" id="PS00041">
    <property type="entry name" value="HTH_ARAC_FAMILY_1"/>
    <property type="match status" value="1"/>
</dbReference>
<dbReference type="Pfam" id="PF12833">
    <property type="entry name" value="HTH_18"/>
    <property type="match status" value="1"/>
</dbReference>
<keyword evidence="6" id="KW-1185">Reference proteome</keyword>
<feature type="domain" description="HTH araC/xylS-type" evidence="4">
    <location>
        <begin position="131"/>
        <end position="232"/>
    </location>
</feature>
<evidence type="ECO:0000313" key="5">
    <source>
        <dbReference type="EMBL" id="TWT42428.1"/>
    </source>
</evidence>
<dbReference type="SUPFAM" id="SSF46689">
    <property type="entry name" value="Homeodomain-like"/>
    <property type="match status" value="1"/>
</dbReference>
<keyword evidence="3" id="KW-0804">Transcription</keyword>
<dbReference type="PANTHER" id="PTHR46796">
    <property type="entry name" value="HTH-TYPE TRANSCRIPTIONAL ACTIVATOR RHAS-RELATED"/>
    <property type="match status" value="1"/>
</dbReference>
<dbReference type="PROSITE" id="PS01124">
    <property type="entry name" value="HTH_ARAC_FAMILY_2"/>
    <property type="match status" value="1"/>
</dbReference>
<dbReference type="GO" id="GO:0043565">
    <property type="term" value="F:sequence-specific DNA binding"/>
    <property type="evidence" value="ECO:0007669"/>
    <property type="project" value="InterPro"/>
</dbReference>
<dbReference type="PANTHER" id="PTHR46796:SF12">
    <property type="entry name" value="HTH-TYPE DNA-BINDING TRANSCRIPTIONAL ACTIVATOR EUTR"/>
    <property type="match status" value="1"/>
</dbReference>
<dbReference type="EMBL" id="SIHI01000041">
    <property type="protein sequence ID" value="TWT42428.1"/>
    <property type="molecule type" value="Genomic_DNA"/>
</dbReference>
<dbReference type="InterPro" id="IPR009057">
    <property type="entry name" value="Homeodomain-like_sf"/>
</dbReference>
<comment type="caution">
    <text evidence="5">The sequence shown here is derived from an EMBL/GenBank/DDBJ whole genome shotgun (WGS) entry which is preliminary data.</text>
</comment>